<feature type="compositionally biased region" description="Pro residues" evidence="1">
    <location>
        <begin position="49"/>
        <end position="58"/>
    </location>
</feature>
<feature type="compositionally biased region" description="Low complexity" evidence="1">
    <location>
        <begin position="59"/>
        <end position="74"/>
    </location>
</feature>
<feature type="signal peptide" evidence="2">
    <location>
        <begin position="1"/>
        <end position="21"/>
    </location>
</feature>
<dbReference type="Proteomes" id="UP000758856">
    <property type="component" value="Unassembled WGS sequence"/>
</dbReference>
<dbReference type="EMBL" id="BSFF01000002">
    <property type="protein sequence ID" value="GLK55431.1"/>
    <property type="molecule type" value="Genomic_DNA"/>
</dbReference>
<dbReference type="AlphaFoldDB" id="A0A9W6IUP0"/>
<comment type="caution">
    <text evidence="3">The sequence shown here is derived from an EMBL/GenBank/DDBJ whole genome shotgun (WGS) entry which is preliminary data.</text>
</comment>
<reference evidence="3" key="3">
    <citation type="submission" date="2023-01" db="EMBL/GenBank/DDBJ databases">
        <authorList>
            <person name="Sun Q."/>
            <person name="Evtushenko L."/>
        </authorList>
    </citation>
    <scope>NUCLEOTIDE SEQUENCE</scope>
    <source>
        <strain evidence="3">VKM B-1606</strain>
    </source>
</reference>
<evidence type="ECO:0000313" key="3">
    <source>
        <dbReference type="EMBL" id="GLK55431.1"/>
    </source>
</evidence>
<accession>A0A9W6IUP0</accession>
<evidence type="ECO:0000256" key="2">
    <source>
        <dbReference type="SAM" id="SignalP"/>
    </source>
</evidence>
<evidence type="ECO:0000313" key="4">
    <source>
        <dbReference type="EMBL" id="MBM7850139.1"/>
    </source>
</evidence>
<evidence type="ECO:0000313" key="6">
    <source>
        <dbReference type="Proteomes" id="UP001143400"/>
    </source>
</evidence>
<organism evidence="3 6">
    <name type="scientific">Methylopila capsulata</name>
    <dbReference type="NCBI Taxonomy" id="61654"/>
    <lineage>
        <taxon>Bacteria</taxon>
        <taxon>Pseudomonadati</taxon>
        <taxon>Pseudomonadota</taxon>
        <taxon>Alphaproteobacteria</taxon>
        <taxon>Hyphomicrobiales</taxon>
        <taxon>Methylopilaceae</taxon>
        <taxon>Methylopila</taxon>
    </lineage>
</organism>
<dbReference type="RefSeq" id="WP_204948596.1">
    <property type="nucleotide sequence ID" value="NZ_BSFF01000002.1"/>
</dbReference>
<evidence type="ECO:0000256" key="1">
    <source>
        <dbReference type="SAM" id="MobiDB-lite"/>
    </source>
</evidence>
<dbReference type="Proteomes" id="UP001143400">
    <property type="component" value="Unassembled WGS sequence"/>
</dbReference>
<keyword evidence="2" id="KW-0732">Signal</keyword>
<gene>
    <name evidence="3" type="ORF">GCM10008170_14500</name>
    <name evidence="4" type="ORF">JOD31_000351</name>
</gene>
<evidence type="ECO:0000313" key="5">
    <source>
        <dbReference type="Proteomes" id="UP000758856"/>
    </source>
</evidence>
<feature type="chain" id="PRO_5040757441" evidence="2">
    <location>
        <begin position="22"/>
        <end position="74"/>
    </location>
</feature>
<reference evidence="3" key="1">
    <citation type="journal article" date="2014" name="Int. J. Syst. Evol. Microbiol.">
        <title>Complete genome sequence of Corynebacterium casei LMG S-19264T (=DSM 44701T), isolated from a smear-ripened cheese.</title>
        <authorList>
            <consortium name="US DOE Joint Genome Institute (JGI-PGF)"/>
            <person name="Walter F."/>
            <person name="Albersmeier A."/>
            <person name="Kalinowski J."/>
            <person name="Ruckert C."/>
        </authorList>
    </citation>
    <scope>NUCLEOTIDE SEQUENCE</scope>
    <source>
        <strain evidence="3">VKM B-1606</strain>
    </source>
</reference>
<keyword evidence="5" id="KW-1185">Reference proteome</keyword>
<feature type="region of interest" description="Disordered" evidence="1">
    <location>
        <begin position="23"/>
        <end position="74"/>
    </location>
</feature>
<sequence>MTDRSKLALRLAVVAALAGSAAGCDTLSNMNPFGEKKAPLAGERRPVPKVAPSPPDTVPQPLSALPLPPVASLA</sequence>
<protein>
    <submittedName>
        <fullName evidence="3">Uncharacterized protein</fullName>
    </submittedName>
</protein>
<feature type="compositionally biased region" description="Basic and acidic residues" evidence="1">
    <location>
        <begin position="34"/>
        <end position="46"/>
    </location>
</feature>
<proteinExistence type="predicted"/>
<dbReference type="PROSITE" id="PS51257">
    <property type="entry name" value="PROKAR_LIPOPROTEIN"/>
    <property type="match status" value="1"/>
</dbReference>
<dbReference type="EMBL" id="JAFBCY010000001">
    <property type="protein sequence ID" value="MBM7850139.1"/>
    <property type="molecule type" value="Genomic_DNA"/>
</dbReference>
<name>A0A9W6IUP0_9HYPH</name>
<reference evidence="4 5" key="2">
    <citation type="submission" date="2021-01" db="EMBL/GenBank/DDBJ databases">
        <title>Genomic Encyclopedia of Type Strains, Phase IV (KMG-IV): sequencing the most valuable type-strain genomes for metagenomic binning, comparative biology and taxonomic classification.</title>
        <authorList>
            <person name="Goeker M."/>
        </authorList>
    </citation>
    <scope>NUCLEOTIDE SEQUENCE [LARGE SCALE GENOMIC DNA]</scope>
    <source>
        <strain evidence="4 5">DSM 6130</strain>
    </source>
</reference>